<accession>A0A6L2KBM1</accession>
<comment type="caution">
    <text evidence="1">The sequence shown here is derived from an EMBL/GenBank/DDBJ whole genome shotgun (WGS) entry which is preliminary data.</text>
</comment>
<dbReference type="EMBL" id="BKCJ010001966">
    <property type="protein sequence ID" value="GEU45294.1"/>
    <property type="molecule type" value="Genomic_DNA"/>
</dbReference>
<reference evidence="1" key="1">
    <citation type="journal article" date="2019" name="Sci. Rep.">
        <title>Draft genome of Tanacetum cinerariifolium, the natural source of mosquito coil.</title>
        <authorList>
            <person name="Yamashiro T."/>
            <person name="Shiraishi A."/>
            <person name="Satake H."/>
            <person name="Nakayama K."/>
        </authorList>
    </citation>
    <scope>NUCLEOTIDE SEQUENCE</scope>
</reference>
<gene>
    <name evidence="1" type="ORF">Tci_017272</name>
</gene>
<name>A0A6L2KBM1_TANCI</name>
<evidence type="ECO:0000313" key="1">
    <source>
        <dbReference type="EMBL" id="GEU45294.1"/>
    </source>
</evidence>
<proteinExistence type="predicted"/>
<organism evidence="1">
    <name type="scientific">Tanacetum cinerariifolium</name>
    <name type="common">Dalmatian daisy</name>
    <name type="synonym">Chrysanthemum cinerariifolium</name>
    <dbReference type="NCBI Taxonomy" id="118510"/>
    <lineage>
        <taxon>Eukaryota</taxon>
        <taxon>Viridiplantae</taxon>
        <taxon>Streptophyta</taxon>
        <taxon>Embryophyta</taxon>
        <taxon>Tracheophyta</taxon>
        <taxon>Spermatophyta</taxon>
        <taxon>Magnoliopsida</taxon>
        <taxon>eudicotyledons</taxon>
        <taxon>Gunneridae</taxon>
        <taxon>Pentapetalae</taxon>
        <taxon>asterids</taxon>
        <taxon>campanulids</taxon>
        <taxon>Asterales</taxon>
        <taxon>Asteraceae</taxon>
        <taxon>Asteroideae</taxon>
        <taxon>Anthemideae</taxon>
        <taxon>Anthemidinae</taxon>
        <taxon>Tanacetum</taxon>
    </lineage>
</organism>
<dbReference type="AlphaFoldDB" id="A0A6L2KBM1"/>
<protein>
    <submittedName>
        <fullName evidence="1">Uncharacterized protein</fullName>
    </submittedName>
</protein>
<sequence length="1280" mass="147138">MAGDDYEGPLVFDDDHYEEESMPVCDIDIEDVIEEEEGFVGKRGFGGEEDNIKDLEDCFWYSGESTDSIFVISSSHCISWYQEPKFLIKMFPRRSIGEESEYLFFEGDDSSSDEWRDYSMADAIEEEEGFVGKRGFGGEEDNIEDVIVVANDLCFLMIQTSINADFFKNSRFKPSLVIRLQKDSIIVIFSSHCNSWYQEPKFLIKMFPKRSIGEESEYLFFQGDDSSFDEWRDYSMAGDDYEGPSVFDDDHYGEESMPVCDIDIEDVIEEEGFVEKRGFGGEEDNIEDVIVEANDLCFLMFQTSINVDFSKAVYSNPHYLFGCKKSLPDYRYYFESTIAGRLFLGNDSSSDEWRDYSMARDDYEGPTVFDDDHYEEELMLVCDIDIEDVIEEEEGFVGKRGFGGEEDNIEDVIVVANDLYSLNNRYSFESTIVRVCLIIGIILNQRLLKDCFWYSGESTDSIFVISSSHCISWYQEPKFLIKMFPWRSIGEESAYLFFEGNDSSSDEWRDYSMAGDDYEGPSVFDDDHYEEESMPVCDIDIEDDIEEEEGFVGKRGFGGEEDNIEDVIVVANNLCFLMIQTSINVDFSKTVDSNPSLVIRMQKGNLVEINILIGKKYQGMAGDDYEGPSVFDDDHYEEESMPVCDIDIEDVIEEEEGFVGKSDFGGDEDNIKDVIVVANDLCFLMIQTSINVDFSKTVDSNPHYLFGCKKLEDCFWYSGESTDSIFVISSSHCICWYQEPKFLIKMFPRRSIGEESAYLFFEGDDSSSDEWRDYSMAGDDYEGPLVFDDDHYEEESMPVCDFDIEDVIEEEEGFVRKRGFGGEEDNIEDVIVGDDSSFYEWRDYNMAGDDYEGPSVFDDDHYEEESMPLDDSFWYSGESTDSIFVISSSHCISWYQEPKFLVKMFTRRSKGEESEYMFFEGDDSSSDEWRDYSMAGDDYEGPSVFDDDHYKEESMPVCDIDIEDVIEEEEGFVGKTYFGGEEDNIKDVIVVANDLCYLMIQTSINVDFSKTVDSNPHYLFGCKKIVSGIRVNQQTQFLLSLLLTASVGPPIFDDDHYEEESMPVCDIDIEDVIEEEEGFVKKRGFGGEEDNIKDIIVVANDLCFLMIQTSINVDFSKAVYSNPHYLFGCKKLEDCFWYSGESTDSIFVISSSHCISWYQEPKFLIKTFPRRSEGKESEYPFFEGDYSSFDERRDYSMVGDDYEGPPVFDDDHYEEESMPVCDIDIEDVIDEEEGFVGKRGFGGEEDNIEDIIVVANDLCYLMIQTSINVDFSKTVDSNPH</sequence>